<evidence type="ECO:0008006" key="3">
    <source>
        <dbReference type="Google" id="ProtNLM"/>
    </source>
</evidence>
<dbReference type="CDD" id="cd00090">
    <property type="entry name" value="HTH_ARSR"/>
    <property type="match status" value="1"/>
</dbReference>
<dbReference type="InterPro" id="IPR036390">
    <property type="entry name" value="WH_DNA-bd_sf"/>
</dbReference>
<dbReference type="EMBL" id="PDSL01000040">
    <property type="protein sequence ID" value="PIE32934.1"/>
    <property type="molecule type" value="Genomic_DNA"/>
</dbReference>
<dbReference type="Pfam" id="PF12840">
    <property type="entry name" value="HTH_20"/>
    <property type="match status" value="1"/>
</dbReference>
<dbReference type="InterPro" id="IPR036388">
    <property type="entry name" value="WH-like_DNA-bd_sf"/>
</dbReference>
<sequence length="244" mass="25648">MARQRSSSAGFTATVSAITDAFGDPTRRSIYLFARDAEARDGRGVTASEVADEVGVHANVARRHLDKLAAGGYLAVGVEKGLKGRVGRPSKRYRPAAEPRDAVPVHTDDLALVLLGRMVSAMPADQAEMVAEEVGVDYGRSLAAALSTDGPDQEVRSIRSAVQAVVDALTAHGFAARAVRQHDRFHIINQNCPFGDLAAEHPVLCAVDRGLVRGMLSGLTADECADVAVGSSRADGDSICSTLV</sequence>
<dbReference type="Proteomes" id="UP000230914">
    <property type="component" value="Unassembled WGS sequence"/>
</dbReference>
<comment type="caution">
    <text evidence="1">The sequence shown here is derived from an EMBL/GenBank/DDBJ whole genome shotgun (WGS) entry which is preliminary data.</text>
</comment>
<gene>
    <name evidence="1" type="ORF">CSA55_02760</name>
</gene>
<organism evidence="1 2">
    <name type="scientific">Ilumatobacter coccineus</name>
    <dbReference type="NCBI Taxonomy" id="467094"/>
    <lineage>
        <taxon>Bacteria</taxon>
        <taxon>Bacillati</taxon>
        <taxon>Actinomycetota</taxon>
        <taxon>Acidimicrobiia</taxon>
        <taxon>Acidimicrobiales</taxon>
        <taxon>Ilumatobacteraceae</taxon>
        <taxon>Ilumatobacter</taxon>
    </lineage>
</organism>
<dbReference type="AlphaFoldDB" id="A0A2G6KB88"/>
<accession>A0A2G6KB88</accession>
<reference evidence="1 2" key="1">
    <citation type="submission" date="2017-10" db="EMBL/GenBank/DDBJ databases">
        <title>Novel microbial diversity and functional potential in the marine mammal oral microbiome.</title>
        <authorList>
            <person name="Dudek N.K."/>
            <person name="Sun C.L."/>
            <person name="Burstein D."/>
            <person name="Kantor R.S."/>
            <person name="Aliaga Goltsman D.S."/>
            <person name="Bik E.M."/>
            <person name="Thomas B.C."/>
            <person name="Banfield J.F."/>
            <person name="Relman D.A."/>
        </authorList>
    </citation>
    <scope>NUCLEOTIDE SEQUENCE [LARGE SCALE GENOMIC DNA]</scope>
    <source>
        <strain evidence="1">DOLJORAL78_61_10</strain>
    </source>
</reference>
<evidence type="ECO:0000313" key="1">
    <source>
        <dbReference type="EMBL" id="PIE32934.1"/>
    </source>
</evidence>
<proteinExistence type="predicted"/>
<dbReference type="InterPro" id="IPR011991">
    <property type="entry name" value="ArsR-like_HTH"/>
</dbReference>
<evidence type="ECO:0000313" key="2">
    <source>
        <dbReference type="Proteomes" id="UP000230914"/>
    </source>
</evidence>
<dbReference type="SUPFAM" id="SSF46785">
    <property type="entry name" value="Winged helix' DNA-binding domain"/>
    <property type="match status" value="1"/>
</dbReference>
<name>A0A2G6KB88_9ACTN</name>
<protein>
    <recommendedName>
        <fullName evidence="3">Helix-turn-helix domain-containing protein</fullName>
    </recommendedName>
</protein>
<dbReference type="Gene3D" id="1.10.10.10">
    <property type="entry name" value="Winged helix-like DNA-binding domain superfamily/Winged helix DNA-binding domain"/>
    <property type="match status" value="1"/>
</dbReference>